<accession>A0A1R2B9F5</accession>
<dbReference type="OrthoDB" id="354at2759"/>
<dbReference type="GO" id="GO:0006294">
    <property type="term" value="P:nucleotide-excision repair, preincision complex assembly"/>
    <property type="evidence" value="ECO:0007669"/>
    <property type="project" value="TreeGrafter"/>
</dbReference>
<dbReference type="AlphaFoldDB" id="A0A1R2B9F5"/>
<dbReference type="GO" id="GO:0000439">
    <property type="term" value="C:transcription factor TFIIH core complex"/>
    <property type="evidence" value="ECO:0007669"/>
    <property type="project" value="UniProtKB-UniRule"/>
</dbReference>
<keyword evidence="6 8" id="KW-0234">DNA repair</keyword>
<keyword evidence="5 8" id="KW-0804">Transcription</keyword>
<dbReference type="Gene3D" id="3.30.70.1220">
    <property type="entry name" value="TFB5-like"/>
    <property type="match status" value="1"/>
</dbReference>
<dbReference type="Pfam" id="PF06331">
    <property type="entry name" value="Tfb5"/>
    <property type="match status" value="1"/>
</dbReference>
<dbReference type="SUPFAM" id="SSF142897">
    <property type="entry name" value="TFB5-like"/>
    <property type="match status" value="1"/>
</dbReference>
<dbReference type="GO" id="GO:0005675">
    <property type="term" value="C:transcription factor TFIIH holo complex"/>
    <property type="evidence" value="ECO:0007669"/>
    <property type="project" value="TreeGrafter"/>
</dbReference>
<evidence type="ECO:0000256" key="5">
    <source>
        <dbReference type="ARBA" id="ARBA00023163"/>
    </source>
</evidence>
<dbReference type="GO" id="GO:0006367">
    <property type="term" value="P:transcription initiation at RNA polymerase II promoter"/>
    <property type="evidence" value="ECO:0007669"/>
    <property type="project" value="UniProtKB-UniRule"/>
</dbReference>
<name>A0A1R2B9F5_9CILI</name>
<comment type="subcellular location">
    <subcellularLocation>
        <location evidence="1 8">Nucleus</location>
    </subcellularLocation>
</comment>
<evidence type="ECO:0000256" key="1">
    <source>
        <dbReference type="ARBA" id="ARBA00004123"/>
    </source>
</evidence>
<keyword evidence="7 8" id="KW-0539">Nucleus</keyword>
<evidence type="ECO:0000256" key="7">
    <source>
        <dbReference type="ARBA" id="ARBA00023242"/>
    </source>
</evidence>
<evidence type="ECO:0000256" key="6">
    <source>
        <dbReference type="ARBA" id="ARBA00023204"/>
    </source>
</evidence>
<dbReference type="InterPro" id="IPR035935">
    <property type="entry name" value="TFB5-like_sf"/>
</dbReference>
<dbReference type="PANTHER" id="PTHR28580">
    <property type="entry name" value="GENERAL TRANSCRIPTION FACTOR IIH SUBUNIT 5"/>
    <property type="match status" value="1"/>
</dbReference>
<evidence type="ECO:0000256" key="2">
    <source>
        <dbReference type="ARBA" id="ARBA00007470"/>
    </source>
</evidence>
<evidence type="ECO:0000313" key="10">
    <source>
        <dbReference type="Proteomes" id="UP000187209"/>
    </source>
</evidence>
<evidence type="ECO:0000256" key="4">
    <source>
        <dbReference type="ARBA" id="ARBA00023015"/>
    </source>
</evidence>
<protein>
    <recommendedName>
        <fullName evidence="8">General transcription and DNA repair factor IIH subunit TFB5</fullName>
    </recommendedName>
</protein>
<keyword evidence="4 8" id="KW-0805">Transcription regulation</keyword>
<evidence type="ECO:0000256" key="8">
    <source>
        <dbReference type="RuleBase" id="RU368032"/>
    </source>
</evidence>
<evidence type="ECO:0000256" key="3">
    <source>
        <dbReference type="ARBA" id="ARBA00022763"/>
    </source>
</evidence>
<sequence length="73" mass="8757">MVKKSEGIFICCDEPIKQYLRYLDQNHKFIIRDLGEGQLFIRQDAIKSVKEWVEEYLDQQTFRKPESANNFTN</sequence>
<gene>
    <name evidence="9" type="ORF">SteCoe_27910</name>
</gene>
<dbReference type="InterPro" id="IPR009400">
    <property type="entry name" value="TFIIH_TTDA/Tfb5"/>
</dbReference>
<keyword evidence="10" id="KW-1185">Reference proteome</keyword>
<comment type="subunit">
    <text evidence="8">Component of the 7-subunit TFIIH core complex.</text>
</comment>
<proteinExistence type="inferred from homology"/>
<dbReference type="SMART" id="SM01395">
    <property type="entry name" value="Tbf5"/>
    <property type="match status" value="1"/>
</dbReference>
<comment type="similarity">
    <text evidence="2 8">Belongs to the TFB5 family.</text>
</comment>
<comment type="function">
    <text evidence="8">In NER, TFIIH acts by opening DNA around the lesion to allow the excision of the damaged oligonucleotide and its replacement by a new DNA fragment. In transcription, TFIIH has an essential role in transcription initiation. When the pre-initiation complex (PIC) has been established, TFIIH is required for promoter opening and promoter escape.</text>
</comment>
<keyword evidence="3 8" id="KW-0227">DNA damage</keyword>
<dbReference type="Proteomes" id="UP000187209">
    <property type="component" value="Unassembled WGS sequence"/>
</dbReference>
<evidence type="ECO:0000313" key="9">
    <source>
        <dbReference type="EMBL" id="OMJ73402.1"/>
    </source>
</evidence>
<comment type="caution">
    <text evidence="9">The sequence shown here is derived from an EMBL/GenBank/DDBJ whole genome shotgun (WGS) entry which is preliminary data.</text>
</comment>
<reference evidence="9 10" key="1">
    <citation type="submission" date="2016-11" db="EMBL/GenBank/DDBJ databases">
        <title>The macronuclear genome of Stentor coeruleus: a giant cell with tiny introns.</title>
        <authorList>
            <person name="Slabodnick M."/>
            <person name="Ruby J.G."/>
            <person name="Reiff S.B."/>
            <person name="Swart E.C."/>
            <person name="Gosai S."/>
            <person name="Prabakaran S."/>
            <person name="Witkowska E."/>
            <person name="Larue G.E."/>
            <person name="Fisher S."/>
            <person name="Freeman R.M."/>
            <person name="Gunawardena J."/>
            <person name="Chu W."/>
            <person name="Stover N.A."/>
            <person name="Gregory B.D."/>
            <person name="Nowacki M."/>
            <person name="Derisi J."/>
            <person name="Roy S.W."/>
            <person name="Marshall W.F."/>
            <person name="Sood P."/>
        </authorList>
    </citation>
    <scope>NUCLEOTIDE SEQUENCE [LARGE SCALE GENOMIC DNA]</scope>
    <source>
        <strain evidence="9">WM001</strain>
    </source>
</reference>
<dbReference type="EMBL" id="MPUH01000824">
    <property type="protein sequence ID" value="OMJ73402.1"/>
    <property type="molecule type" value="Genomic_DNA"/>
</dbReference>
<organism evidence="9 10">
    <name type="scientific">Stentor coeruleus</name>
    <dbReference type="NCBI Taxonomy" id="5963"/>
    <lineage>
        <taxon>Eukaryota</taxon>
        <taxon>Sar</taxon>
        <taxon>Alveolata</taxon>
        <taxon>Ciliophora</taxon>
        <taxon>Postciliodesmatophora</taxon>
        <taxon>Heterotrichea</taxon>
        <taxon>Heterotrichida</taxon>
        <taxon>Stentoridae</taxon>
        <taxon>Stentor</taxon>
    </lineage>
</organism>
<dbReference type="PANTHER" id="PTHR28580:SF1">
    <property type="entry name" value="GENERAL TRANSCRIPTION FACTOR IIH SUBUNIT 5"/>
    <property type="match status" value="1"/>
</dbReference>